<keyword evidence="1" id="KW-1133">Transmembrane helix</keyword>
<feature type="transmembrane region" description="Helical" evidence="1">
    <location>
        <begin position="89"/>
        <end position="108"/>
    </location>
</feature>
<feature type="transmembrane region" description="Helical" evidence="1">
    <location>
        <begin position="54"/>
        <end position="77"/>
    </location>
</feature>
<evidence type="ECO:0000313" key="3">
    <source>
        <dbReference type="Proteomes" id="UP001165283"/>
    </source>
</evidence>
<dbReference type="Pfam" id="PF06772">
    <property type="entry name" value="LtrA"/>
    <property type="match status" value="1"/>
</dbReference>
<comment type="caution">
    <text evidence="2">The sequence shown here is derived from an EMBL/GenBank/DDBJ whole genome shotgun (WGS) entry which is preliminary data.</text>
</comment>
<feature type="transmembrane region" description="Helical" evidence="1">
    <location>
        <begin position="321"/>
        <end position="343"/>
    </location>
</feature>
<proteinExistence type="predicted"/>
<keyword evidence="1" id="KW-0812">Transmembrane</keyword>
<feature type="transmembrane region" description="Helical" evidence="1">
    <location>
        <begin position="373"/>
        <end position="390"/>
    </location>
</feature>
<name>A0ABT1A4X5_9PSEU</name>
<dbReference type="RefSeq" id="WP_252441710.1">
    <property type="nucleotide sequence ID" value="NZ_JAGSOV010000050.1"/>
</dbReference>
<evidence type="ECO:0000313" key="2">
    <source>
        <dbReference type="EMBL" id="MCO1658060.1"/>
    </source>
</evidence>
<evidence type="ECO:0000256" key="1">
    <source>
        <dbReference type="SAM" id="Phobius"/>
    </source>
</evidence>
<dbReference type="PANTHER" id="PTHR36840">
    <property type="entry name" value="BLL5714 PROTEIN"/>
    <property type="match status" value="1"/>
</dbReference>
<organism evidence="2 3">
    <name type="scientific">Pseudonocardia humida</name>
    <dbReference type="NCBI Taxonomy" id="2800819"/>
    <lineage>
        <taxon>Bacteria</taxon>
        <taxon>Bacillati</taxon>
        <taxon>Actinomycetota</taxon>
        <taxon>Actinomycetes</taxon>
        <taxon>Pseudonocardiales</taxon>
        <taxon>Pseudonocardiaceae</taxon>
        <taxon>Pseudonocardia</taxon>
    </lineage>
</organism>
<dbReference type="InterPro" id="IPR010640">
    <property type="entry name" value="Low_temperature_requirement_A"/>
</dbReference>
<gene>
    <name evidence="2" type="ORF">KDL28_23650</name>
</gene>
<dbReference type="PANTHER" id="PTHR36840:SF1">
    <property type="entry name" value="BLL5714 PROTEIN"/>
    <property type="match status" value="1"/>
</dbReference>
<feature type="transmembrane region" description="Helical" evidence="1">
    <location>
        <begin position="228"/>
        <end position="252"/>
    </location>
</feature>
<feature type="transmembrane region" description="Helical" evidence="1">
    <location>
        <begin position="171"/>
        <end position="190"/>
    </location>
</feature>
<reference evidence="2" key="1">
    <citation type="submission" date="2021-04" db="EMBL/GenBank/DDBJ databases">
        <title>Pseudonocardia sp. nov., isolated from sandy soil of mangrove forest.</title>
        <authorList>
            <person name="Zan Z."/>
            <person name="Huang R."/>
            <person name="Liu W."/>
        </authorList>
    </citation>
    <scope>NUCLEOTIDE SEQUENCE</scope>
    <source>
        <strain evidence="2">S2-4</strain>
    </source>
</reference>
<feature type="transmembrane region" description="Helical" evidence="1">
    <location>
        <begin position="350"/>
        <end position="367"/>
    </location>
</feature>
<feature type="transmembrane region" description="Helical" evidence="1">
    <location>
        <begin position="114"/>
        <end position="133"/>
    </location>
</feature>
<keyword evidence="1" id="KW-0472">Membrane</keyword>
<sequence length="410" mass="43134">MGDEAGRTEGWLRPPRLATGEERSATRLELFYDLAYVLVVAELAAALLKNMTWGGVGIFAGLFTVMWFSWVSTTLYANRFDTDDVLFRIALLTDTAAVAGCAAAATGGLGGFDIPFAVCFLIGRLILVGLYLRAWWHVRDSRATIVVYLTSTSISATLWAVSLLVPPPARYVLWGVAVLVEAVAPFIATWRGSTAPLHMEHLPERFGLFVILVLGEVVAGIVTGVHDAAWAGPSVTVAAVAFVVGAGLWWIYFDAASVSGQEGLKDGEEEDEEEGGAEDEVDERHDLYIYGHLPLTLGIAAAGVGLEDLVLHPDAALPSPAVWIAVGGVALAVVGAGVVLGGVHQRLSAMWPWPVAALVPLAALTLLGVPVLALVGMLAAIVVIFAVAGARQKRSGSTPRPEPAPAAGTE</sequence>
<dbReference type="Proteomes" id="UP001165283">
    <property type="component" value="Unassembled WGS sequence"/>
</dbReference>
<keyword evidence="3" id="KW-1185">Reference proteome</keyword>
<feature type="transmembrane region" description="Helical" evidence="1">
    <location>
        <begin position="202"/>
        <end position="222"/>
    </location>
</feature>
<feature type="transmembrane region" description="Helical" evidence="1">
    <location>
        <begin position="145"/>
        <end position="165"/>
    </location>
</feature>
<feature type="transmembrane region" description="Helical" evidence="1">
    <location>
        <begin position="287"/>
        <end position="306"/>
    </location>
</feature>
<protein>
    <submittedName>
        <fullName evidence="2">Low temperature requirement protein A</fullName>
    </submittedName>
</protein>
<accession>A0ABT1A4X5</accession>
<dbReference type="EMBL" id="JAGSOV010000050">
    <property type="protein sequence ID" value="MCO1658060.1"/>
    <property type="molecule type" value="Genomic_DNA"/>
</dbReference>